<sequence length="52" mass="6456">MPHLSPMSWLIVPLMIWFIVFSLSSMMWYSKFPMFLNLTNSKEFSFNKWNWY</sequence>
<organism evidence="2">
    <name type="scientific">Eusyllis blomstrandi</name>
    <name type="common">Polychaete worm</name>
    <dbReference type="NCBI Taxonomy" id="199554"/>
    <lineage>
        <taxon>Eukaryota</taxon>
        <taxon>Metazoa</taxon>
        <taxon>Spiralia</taxon>
        <taxon>Lophotrochozoa</taxon>
        <taxon>Annelida</taxon>
        <taxon>Polychaeta</taxon>
        <taxon>Errantia</taxon>
        <taxon>Phyllodocida</taxon>
        <taxon>Syllidae</taxon>
        <taxon>Eusyllis</taxon>
    </lineage>
</organism>
<dbReference type="AlphaFoldDB" id="A0A1C9UZB5"/>
<keyword evidence="1" id="KW-1133">Transmembrane helix</keyword>
<keyword evidence="2" id="KW-0496">Mitochondrion</keyword>
<accession>A0A1C9UZB5</accession>
<keyword evidence="1" id="KW-0812">Transmembrane</keyword>
<reference evidence="2" key="1">
    <citation type="journal article" date="2016" name="Gene">
        <title>Syllidae mitochondrial gene order is unusually variable for Annelida.</title>
        <authorList>
            <person name="Aguado M.T."/>
            <person name="Richter S."/>
            <person name="Sontowski R."/>
            <person name="Golombek A."/>
            <person name="Struck T.H."/>
            <person name="Bleidorn C."/>
        </authorList>
    </citation>
    <scope>NUCLEOTIDE SEQUENCE</scope>
</reference>
<protein>
    <submittedName>
        <fullName evidence="2">ATP synthase F0 subunit 8</fullName>
    </submittedName>
</protein>
<name>A0A1C9UZB5_EUSBL</name>
<evidence type="ECO:0000256" key="1">
    <source>
        <dbReference type="SAM" id="Phobius"/>
    </source>
</evidence>
<keyword evidence="1" id="KW-0472">Membrane</keyword>
<geneLocation type="mitochondrion" evidence="2"/>
<dbReference type="RefSeq" id="YP_009307942.1">
    <property type="nucleotide sequence ID" value="NC_031402.1"/>
</dbReference>
<gene>
    <name evidence="2" type="primary">ATP8</name>
</gene>
<dbReference type="GeneID" id="29291447"/>
<dbReference type="EMBL" id="KX752423">
    <property type="protein sequence ID" value="AOR87115.1"/>
    <property type="molecule type" value="Genomic_DNA"/>
</dbReference>
<proteinExistence type="predicted"/>
<feature type="transmembrane region" description="Helical" evidence="1">
    <location>
        <begin position="6"/>
        <end position="29"/>
    </location>
</feature>
<evidence type="ECO:0000313" key="2">
    <source>
        <dbReference type="EMBL" id="AOR87115.1"/>
    </source>
</evidence>
<dbReference type="CTD" id="4509"/>